<reference evidence="1 2" key="3">
    <citation type="journal article" date="2016" name="Sci. Rep.">
        <title>Genome-wide diversity and gene expression profiling of Babesia microti isolates identify polymorphic genes that mediate host-pathogen interactions.</title>
        <authorList>
            <person name="Silva J.C."/>
            <person name="Cornillot E."/>
            <person name="McCracken C."/>
            <person name="Usmani-Brown S."/>
            <person name="Dwivedi A."/>
            <person name="Ifeonu O.O."/>
            <person name="Crabtree J."/>
            <person name="Gotia H.T."/>
            <person name="Virji A.Z."/>
            <person name="Reynes C."/>
            <person name="Colinge J."/>
            <person name="Kumar V."/>
            <person name="Lawres L."/>
            <person name="Pazzi J.E."/>
            <person name="Pablo J.V."/>
            <person name="Hung C."/>
            <person name="Brancato J."/>
            <person name="Kumari P."/>
            <person name="Orvis J."/>
            <person name="Tretina K."/>
            <person name="Chibucos M."/>
            <person name="Ott S."/>
            <person name="Sadzewicz L."/>
            <person name="Sengamalay N."/>
            <person name="Shetty A.C."/>
            <person name="Su Q."/>
            <person name="Tallon L."/>
            <person name="Fraser C.M."/>
            <person name="Frutos R."/>
            <person name="Molina D.M."/>
            <person name="Krause P.J."/>
            <person name="Ben Mamoun C."/>
        </authorList>
    </citation>
    <scope>NUCLEOTIDE SEQUENCE [LARGE SCALE GENOMIC DNA]</scope>
    <source>
        <strain evidence="1 2">RI</strain>
    </source>
</reference>
<dbReference type="OrthoDB" id="378163at2759"/>
<dbReference type="VEuPathDB" id="PiroplasmaDB:BMR1_01G00501"/>
<proteinExistence type="predicted"/>
<dbReference type="EMBL" id="FO082871">
    <property type="protein sequence ID" value="SIO73176.1"/>
    <property type="molecule type" value="Genomic_DNA"/>
</dbReference>
<name>A0A1N6LWD4_BABMR</name>
<evidence type="ECO:0000313" key="1">
    <source>
        <dbReference type="EMBL" id="SIO73176.1"/>
    </source>
</evidence>
<dbReference type="Proteomes" id="UP000002899">
    <property type="component" value="Chromosome I"/>
</dbReference>
<accession>A0A1N6LWD4</accession>
<gene>
    <name evidence="1" type="ORF">BMR1_01G00501</name>
</gene>
<reference evidence="1 2" key="2">
    <citation type="journal article" date="2013" name="PLoS ONE">
        <title>Whole genome mapping and re-organization of the nuclear and mitochondrial genomes of Babesia microti isolates.</title>
        <authorList>
            <person name="Cornillot E."/>
            <person name="Dassouli A."/>
            <person name="Garg A."/>
            <person name="Pachikara N."/>
            <person name="Randazzo S."/>
            <person name="Depoix D."/>
            <person name="Carcy B."/>
            <person name="Delbecq S."/>
            <person name="Frutos R."/>
            <person name="Silva J.C."/>
            <person name="Sutton R."/>
            <person name="Krause P.J."/>
            <person name="Mamoun C.B."/>
        </authorList>
    </citation>
    <scope>NUCLEOTIDE SEQUENCE [LARGE SCALE GENOMIC DNA]</scope>
    <source>
        <strain evidence="1 2">RI</strain>
    </source>
</reference>
<keyword evidence="2" id="KW-1185">Reference proteome</keyword>
<dbReference type="KEGG" id="bmic:BMR1_01G00501"/>
<protein>
    <submittedName>
        <fullName evidence="1">Uncharacterized protein</fullName>
    </submittedName>
</protein>
<sequence>MLYLLITVNVVSSFIIHPNHTSSTCHIFCLKDILIDSSRQDSILLFGRLAETKVTFCPEQLSPQEPYACSITNTIDKQKQPKWTQLFLHNCELLNFDLFVTRLSSLHFYWPIYLDGTIVESGVYDALINALFAKTPTESLLEQLTGQYKQQMYTRVMVRSAINKLLTNSPIPKIQGHKLFDHICSFGDNSAICKRDFAQFIRTVEPKFGPVSFNVFESLLKIDT</sequence>
<organism evidence="1 2">
    <name type="scientific">Babesia microti (strain RI)</name>
    <dbReference type="NCBI Taxonomy" id="1133968"/>
    <lineage>
        <taxon>Eukaryota</taxon>
        <taxon>Sar</taxon>
        <taxon>Alveolata</taxon>
        <taxon>Apicomplexa</taxon>
        <taxon>Aconoidasida</taxon>
        <taxon>Piroplasmida</taxon>
        <taxon>Babesiidae</taxon>
        <taxon>Babesia</taxon>
    </lineage>
</organism>
<evidence type="ECO:0000313" key="2">
    <source>
        <dbReference type="Proteomes" id="UP000002899"/>
    </source>
</evidence>
<dbReference type="RefSeq" id="XP_021337285.1">
    <property type="nucleotide sequence ID" value="XM_021483153.1"/>
</dbReference>
<reference evidence="1 2" key="1">
    <citation type="journal article" date="2012" name="Nucleic Acids Res.">
        <title>Sequencing of the smallest Apicomplexan genome from the human pathogen Babesia microti.</title>
        <authorList>
            <person name="Cornillot E."/>
            <person name="Hadj-Kaddour K."/>
            <person name="Dassouli A."/>
            <person name="Noel B."/>
            <person name="Ranwez V."/>
            <person name="Vacherie B."/>
            <person name="Augagneur Y."/>
            <person name="Bres V."/>
            <person name="Duclos A."/>
            <person name="Randazzo S."/>
            <person name="Carcy B."/>
            <person name="Debierre-Grockiego F."/>
            <person name="Delbecq S."/>
            <person name="Moubri-Menage K."/>
            <person name="Shams-Eldin H."/>
            <person name="Usmani-Brown S."/>
            <person name="Bringaud F."/>
            <person name="Wincker P."/>
            <person name="Vivares C.P."/>
            <person name="Schwarz R.T."/>
            <person name="Schetters T.P."/>
            <person name="Krause P.J."/>
            <person name="Gorenflot A."/>
            <person name="Berry V."/>
            <person name="Barbe V."/>
            <person name="Ben Mamoun C."/>
        </authorList>
    </citation>
    <scope>NUCLEOTIDE SEQUENCE [LARGE SCALE GENOMIC DNA]</scope>
    <source>
        <strain evidence="1 2">RI</strain>
    </source>
</reference>
<dbReference type="GeneID" id="33043589"/>
<dbReference type="AlphaFoldDB" id="A0A1N6LWD4"/>